<organism evidence="7 8">
    <name type="scientific">Dyadobacter sandarakinus</name>
    <dbReference type="NCBI Taxonomy" id="2747268"/>
    <lineage>
        <taxon>Bacteria</taxon>
        <taxon>Pseudomonadati</taxon>
        <taxon>Bacteroidota</taxon>
        <taxon>Cytophagia</taxon>
        <taxon>Cytophagales</taxon>
        <taxon>Spirosomataceae</taxon>
        <taxon>Dyadobacter</taxon>
    </lineage>
</organism>
<dbReference type="CDD" id="cd02440">
    <property type="entry name" value="AdoMet_MTases"/>
    <property type="match status" value="1"/>
</dbReference>
<evidence type="ECO:0000256" key="1">
    <source>
        <dbReference type="ARBA" id="ARBA00009741"/>
    </source>
</evidence>
<dbReference type="HAMAP" id="MF_00735">
    <property type="entry name" value="Methyltr_PrmA"/>
    <property type="match status" value="1"/>
</dbReference>
<keyword evidence="3 6" id="KW-0489">Methyltransferase</keyword>
<keyword evidence="7" id="KW-0687">Ribonucleoprotein</keyword>
<dbReference type="InterPro" id="IPR050078">
    <property type="entry name" value="Ribosomal_L11_MeTrfase_PrmA"/>
</dbReference>
<dbReference type="SUPFAM" id="SSF53335">
    <property type="entry name" value="S-adenosyl-L-methionine-dependent methyltransferases"/>
    <property type="match status" value="1"/>
</dbReference>
<comment type="catalytic activity">
    <reaction evidence="6">
        <text>L-lysyl-[protein] + 3 S-adenosyl-L-methionine = N(6),N(6),N(6)-trimethyl-L-lysyl-[protein] + 3 S-adenosyl-L-homocysteine + 3 H(+)</text>
        <dbReference type="Rhea" id="RHEA:54192"/>
        <dbReference type="Rhea" id="RHEA-COMP:9752"/>
        <dbReference type="Rhea" id="RHEA-COMP:13826"/>
        <dbReference type="ChEBI" id="CHEBI:15378"/>
        <dbReference type="ChEBI" id="CHEBI:29969"/>
        <dbReference type="ChEBI" id="CHEBI:57856"/>
        <dbReference type="ChEBI" id="CHEBI:59789"/>
        <dbReference type="ChEBI" id="CHEBI:61961"/>
    </reaction>
</comment>
<evidence type="ECO:0000256" key="2">
    <source>
        <dbReference type="ARBA" id="ARBA00022490"/>
    </source>
</evidence>
<keyword evidence="2 6" id="KW-0963">Cytoplasm</keyword>
<proteinExistence type="inferred from homology"/>
<comment type="similarity">
    <text evidence="1 6">Belongs to the methyltransferase superfamily. PrmA family.</text>
</comment>
<keyword evidence="5 6" id="KW-0949">S-adenosyl-L-methionine</keyword>
<evidence type="ECO:0000256" key="5">
    <source>
        <dbReference type="ARBA" id="ARBA00022691"/>
    </source>
</evidence>
<keyword evidence="7" id="KW-0689">Ribosomal protein</keyword>
<dbReference type="Proteomes" id="UP000612680">
    <property type="component" value="Chromosome"/>
</dbReference>
<accession>A0ABX7IEC3</accession>
<dbReference type="EMBL" id="CP056775">
    <property type="protein sequence ID" value="QRR04275.1"/>
    <property type="molecule type" value="Genomic_DNA"/>
</dbReference>
<dbReference type="GO" id="GO:0008168">
    <property type="term" value="F:methyltransferase activity"/>
    <property type="evidence" value="ECO:0007669"/>
    <property type="project" value="UniProtKB-KW"/>
</dbReference>
<dbReference type="PANTHER" id="PTHR43648">
    <property type="entry name" value="ELECTRON TRANSFER FLAVOPROTEIN BETA SUBUNIT LYSINE METHYLTRANSFERASE"/>
    <property type="match status" value="1"/>
</dbReference>
<dbReference type="GO" id="GO:0032259">
    <property type="term" value="P:methylation"/>
    <property type="evidence" value="ECO:0007669"/>
    <property type="project" value="UniProtKB-KW"/>
</dbReference>
<dbReference type="InterPro" id="IPR029063">
    <property type="entry name" value="SAM-dependent_MTases_sf"/>
</dbReference>
<dbReference type="InterPro" id="IPR004498">
    <property type="entry name" value="Ribosomal_PrmA_MeTrfase"/>
</dbReference>
<evidence type="ECO:0000313" key="7">
    <source>
        <dbReference type="EMBL" id="QRR04275.1"/>
    </source>
</evidence>
<feature type="binding site" evidence="6">
    <location>
        <position position="147"/>
    </location>
    <ligand>
        <name>S-adenosyl-L-methionine</name>
        <dbReference type="ChEBI" id="CHEBI:59789"/>
    </ligand>
</feature>
<keyword evidence="8" id="KW-1185">Reference proteome</keyword>
<dbReference type="Pfam" id="PF06325">
    <property type="entry name" value="PrmA"/>
    <property type="match status" value="1"/>
</dbReference>
<evidence type="ECO:0000256" key="4">
    <source>
        <dbReference type="ARBA" id="ARBA00022679"/>
    </source>
</evidence>
<protein>
    <recommendedName>
        <fullName evidence="6">Ribosomal protein L11 methyltransferase</fullName>
        <shortName evidence="6">L11 Mtase</shortName>
        <ecNumber evidence="6">2.1.1.-</ecNumber>
    </recommendedName>
</protein>
<feature type="binding site" evidence="6">
    <location>
        <position position="126"/>
    </location>
    <ligand>
        <name>S-adenosyl-L-methionine</name>
        <dbReference type="ChEBI" id="CHEBI:59789"/>
    </ligand>
</feature>
<comment type="function">
    <text evidence="6">Methylates ribosomal protein L11.</text>
</comment>
<evidence type="ECO:0000313" key="8">
    <source>
        <dbReference type="Proteomes" id="UP000612680"/>
    </source>
</evidence>
<dbReference type="PIRSF" id="PIRSF000401">
    <property type="entry name" value="RPL11_MTase"/>
    <property type="match status" value="1"/>
</dbReference>
<dbReference type="NCBIfam" id="NF001785">
    <property type="entry name" value="PRK00517.2-2"/>
    <property type="match status" value="1"/>
</dbReference>
<gene>
    <name evidence="6 7" type="primary">prmA</name>
    <name evidence="7" type="ORF">HWI92_19405</name>
</gene>
<feature type="binding site" evidence="6">
    <location>
        <position position="213"/>
    </location>
    <ligand>
        <name>S-adenosyl-L-methionine</name>
        <dbReference type="ChEBI" id="CHEBI:59789"/>
    </ligand>
</feature>
<keyword evidence="4 6" id="KW-0808">Transferase</keyword>
<reference evidence="7 8" key="1">
    <citation type="submission" date="2020-06" db="EMBL/GenBank/DDBJ databases">
        <title>Dyadobacter sandarakinus sp. nov., isolated from the soil of the Arctic Yellow River Station.</title>
        <authorList>
            <person name="Zhang Y."/>
            <person name="Peng F."/>
        </authorList>
    </citation>
    <scope>NUCLEOTIDE SEQUENCE [LARGE SCALE GENOMIC DNA]</scope>
    <source>
        <strain evidence="7 8">Q3-56</strain>
    </source>
</reference>
<dbReference type="PANTHER" id="PTHR43648:SF1">
    <property type="entry name" value="ELECTRON TRANSFER FLAVOPROTEIN BETA SUBUNIT LYSINE METHYLTRANSFERASE"/>
    <property type="match status" value="1"/>
</dbReference>
<sequence length="276" mass="31240">MNYIEVDLLVEPDFSEILMAELGEIGFESFVESGDGLKAYIQEDDFDEHAVQELVAKYRDFTSITLSWKSLERKNWNEEWEKSYEPIEVGDQIRIRATFHLPDPKFKYDLLVQPKMSFGTGHHETTWLVMNAQLDLVHQGLSVMDVGCGTGILSILAAKLGAASLLGFDIDEWAVENTVENFEMNELSCGTEVFQGTIDDVPGIWTFGGILANINRNILLAEIHKYNAHLEPGGWLVVSGFYETDQADIEHCALQNGLKIRRSDTRNQWACVVFEK</sequence>
<dbReference type="Gene3D" id="3.40.50.150">
    <property type="entry name" value="Vaccinia Virus protein VP39"/>
    <property type="match status" value="1"/>
</dbReference>
<evidence type="ECO:0000256" key="6">
    <source>
        <dbReference type="HAMAP-Rule" id="MF_00735"/>
    </source>
</evidence>
<name>A0ABX7IEC3_9BACT</name>
<comment type="subcellular location">
    <subcellularLocation>
        <location evidence="6">Cytoplasm</location>
    </subcellularLocation>
</comment>
<evidence type="ECO:0000256" key="3">
    <source>
        <dbReference type="ARBA" id="ARBA00022603"/>
    </source>
</evidence>
<feature type="binding site" evidence="6">
    <location>
        <position position="169"/>
    </location>
    <ligand>
        <name>S-adenosyl-L-methionine</name>
        <dbReference type="ChEBI" id="CHEBI:59789"/>
    </ligand>
</feature>
<dbReference type="GO" id="GO:0005840">
    <property type="term" value="C:ribosome"/>
    <property type="evidence" value="ECO:0007669"/>
    <property type="project" value="UniProtKB-KW"/>
</dbReference>
<dbReference type="EC" id="2.1.1.-" evidence="6"/>